<sequence>MYKRILIATDGSDLARKGLEHGLALAKALGAKVAVVTISEPVLAGYEDALGWGGVYAMQAEYSKAQEESAERVLKGALSAAEAAGVAATAVHLKDRQAAEGILEVARVQESDLIVMASHGRRGLGRLLLGSQANEVLIRSKVPVLVVR</sequence>
<dbReference type="RefSeq" id="WP_341727456.1">
    <property type="nucleotide sequence ID" value="NZ_JBBWWT010000014.1"/>
</dbReference>
<name>A0ABU9J5R0_9GAMM</name>
<evidence type="ECO:0000313" key="5">
    <source>
        <dbReference type="Proteomes" id="UP001459204"/>
    </source>
</evidence>
<dbReference type="PRINTS" id="PR01438">
    <property type="entry name" value="UNVRSLSTRESS"/>
</dbReference>
<dbReference type="InterPro" id="IPR014729">
    <property type="entry name" value="Rossmann-like_a/b/a_fold"/>
</dbReference>
<comment type="subcellular location">
    <subcellularLocation>
        <location evidence="2">Cytoplasm</location>
    </subcellularLocation>
</comment>
<accession>A0ABU9J5R0</accession>
<comment type="similarity">
    <text evidence="1 2">Belongs to the universal stress protein A family.</text>
</comment>
<protein>
    <recommendedName>
        <fullName evidence="2">Universal stress protein</fullName>
    </recommendedName>
</protein>
<dbReference type="SUPFAM" id="SSF52402">
    <property type="entry name" value="Adenine nucleotide alpha hydrolases-like"/>
    <property type="match status" value="1"/>
</dbReference>
<evidence type="ECO:0000259" key="3">
    <source>
        <dbReference type="Pfam" id="PF00582"/>
    </source>
</evidence>
<dbReference type="PANTHER" id="PTHR46268">
    <property type="entry name" value="STRESS RESPONSE PROTEIN NHAX"/>
    <property type="match status" value="1"/>
</dbReference>
<dbReference type="Gene3D" id="3.40.50.620">
    <property type="entry name" value="HUPs"/>
    <property type="match status" value="1"/>
</dbReference>
<dbReference type="Proteomes" id="UP001459204">
    <property type="component" value="Unassembled WGS sequence"/>
</dbReference>
<comment type="caution">
    <text evidence="4">The sequence shown here is derived from an EMBL/GenBank/DDBJ whole genome shotgun (WGS) entry which is preliminary data.</text>
</comment>
<dbReference type="PANTHER" id="PTHR46268:SF15">
    <property type="entry name" value="UNIVERSAL STRESS PROTEIN HP_0031"/>
    <property type="match status" value="1"/>
</dbReference>
<keyword evidence="5" id="KW-1185">Reference proteome</keyword>
<reference evidence="4 5" key="1">
    <citation type="submission" date="2024-04" db="EMBL/GenBank/DDBJ databases">
        <title>Draft genome sequence of Pseudoxanthomonas putridarboris WD12.</title>
        <authorList>
            <person name="Oh J."/>
        </authorList>
    </citation>
    <scope>NUCLEOTIDE SEQUENCE [LARGE SCALE GENOMIC DNA]</scope>
    <source>
        <strain evidence="4 5">WD12</strain>
    </source>
</reference>
<evidence type="ECO:0000256" key="2">
    <source>
        <dbReference type="PIRNR" id="PIRNR006276"/>
    </source>
</evidence>
<dbReference type="Pfam" id="PF00582">
    <property type="entry name" value="Usp"/>
    <property type="match status" value="1"/>
</dbReference>
<dbReference type="InterPro" id="IPR006015">
    <property type="entry name" value="Universal_stress_UspA"/>
</dbReference>
<feature type="domain" description="UspA" evidence="3">
    <location>
        <begin position="1"/>
        <end position="148"/>
    </location>
</feature>
<organism evidence="4 5">
    <name type="scientific">Pseudoxanthomonas putridarboris</name>
    <dbReference type="NCBI Taxonomy" id="752605"/>
    <lineage>
        <taxon>Bacteria</taxon>
        <taxon>Pseudomonadati</taxon>
        <taxon>Pseudomonadota</taxon>
        <taxon>Gammaproteobacteria</taxon>
        <taxon>Lysobacterales</taxon>
        <taxon>Lysobacteraceae</taxon>
        <taxon>Pseudoxanthomonas</taxon>
    </lineage>
</organism>
<proteinExistence type="inferred from homology"/>
<dbReference type="PIRSF" id="PIRSF006276">
    <property type="entry name" value="UspA"/>
    <property type="match status" value="1"/>
</dbReference>
<gene>
    <name evidence="4" type="ORF">AAD027_18185</name>
</gene>
<keyword evidence="2" id="KW-0963">Cytoplasm</keyword>
<evidence type="ECO:0000256" key="1">
    <source>
        <dbReference type="ARBA" id="ARBA00008791"/>
    </source>
</evidence>
<dbReference type="CDD" id="cd00293">
    <property type="entry name" value="USP-like"/>
    <property type="match status" value="1"/>
</dbReference>
<dbReference type="InterPro" id="IPR006016">
    <property type="entry name" value="UspA"/>
</dbReference>
<evidence type="ECO:0000313" key="4">
    <source>
        <dbReference type="EMBL" id="MEL1266285.1"/>
    </source>
</evidence>
<dbReference type="EMBL" id="JBBWWT010000014">
    <property type="protein sequence ID" value="MEL1266285.1"/>
    <property type="molecule type" value="Genomic_DNA"/>
</dbReference>